<dbReference type="AlphaFoldDB" id="A0A938XP65"/>
<dbReference type="InterPro" id="IPR027271">
    <property type="entry name" value="Acetolactate_synth/TF_NikR_C"/>
</dbReference>
<sequence>MECSTIMAVLIDKRTDAAPKVQEILTDNGCIIETRLGLHESVDQCSEEGLILLTLCGSQEEIDELQAELEKVHRVKVDTMQLSFSE</sequence>
<dbReference type="EMBL" id="JAFBDQ010000006">
    <property type="protein sequence ID" value="MBM7556573.1"/>
    <property type="molecule type" value="Genomic_DNA"/>
</dbReference>
<dbReference type="SUPFAM" id="SSF55021">
    <property type="entry name" value="ACT-like"/>
    <property type="match status" value="1"/>
</dbReference>
<accession>A0A938XP65</accession>
<dbReference type="InterPro" id="IPR045865">
    <property type="entry name" value="ACT-like_dom_sf"/>
</dbReference>
<reference evidence="1" key="1">
    <citation type="submission" date="2021-01" db="EMBL/GenBank/DDBJ databases">
        <title>Genomic Encyclopedia of Type Strains, Phase IV (KMG-IV): sequencing the most valuable type-strain genomes for metagenomic binning, comparative biology and taxonomic classification.</title>
        <authorList>
            <person name="Goeker M."/>
        </authorList>
    </citation>
    <scope>NUCLEOTIDE SEQUENCE</scope>
    <source>
        <strain evidence="1">DSM 23230</strain>
    </source>
</reference>
<keyword evidence="2" id="KW-1185">Reference proteome</keyword>
<proteinExistence type="predicted"/>
<dbReference type="RefSeq" id="WP_204701353.1">
    <property type="nucleotide sequence ID" value="NZ_JAFBDQ010000006.1"/>
</dbReference>
<organism evidence="1 2">
    <name type="scientific">Halanaerobacter jeridensis</name>
    <dbReference type="NCBI Taxonomy" id="706427"/>
    <lineage>
        <taxon>Bacteria</taxon>
        <taxon>Bacillati</taxon>
        <taxon>Bacillota</taxon>
        <taxon>Clostridia</taxon>
        <taxon>Halanaerobiales</taxon>
        <taxon>Halobacteroidaceae</taxon>
        <taxon>Halanaerobacter</taxon>
    </lineage>
</organism>
<gene>
    <name evidence="1" type="ORF">JOC47_001424</name>
</gene>
<comment type="caution">
    <text evidence="1">The sequence shown here is derived from an EMBL/GenBank/DDBJ whole genome shotgun (WGS) entry which is preliminary data.</text>
</comment>
<protein>
    <submittedName>
        <fullName evidence="1">Metal-responsive CopG/Arc/MetJ family transcriptional regulator</fullName>
    </submittedName>
</protein>
<name>A0A938XP65_9FIRM</name>
<dbReference type="Proteomes" id="UP000774000">
    <property type="component" value="Unassembled WGS sequence"/>
</dbReference>
<evidence type="ECO:0000313" key="2">
    <source>
        <dbReference type="Proteomes" id="UP000774000"/>
    </source>
</evidence>
<evidence type="ECO:0000313" key="1">
    <source>
        <dbReference type="EMBL" id="MBM7556573.1"/>
    </source>
</evidence>
<dbReference type="Gene3D" id="3.30.70.1150">
    <property type="entry name" value="ACT-like. Chain A, domain 2"/>
    <property type="match status" value="1"/>
</dbReference>